<dbReference type="HOGENOM" id="CLU_1383918_0_0_1"/>
<reference evidence="2 3" key="1">
    <citation type="journal article" date="2012" name="PLoS Pathog.">
        <title>Diverse lifestyles and strategies of plant pathogenesis encoded in the genomes of eighteen Dothideomycetes fungi.</title>
        <authorList>
            <person name="Ohm R.A."/>
            <person name="Feau N."/>
            <person name="Henrissat B."/>
            <person name="Schoch C.L."/>
            <person name="Horwitz B.A."/>
            <person name="Barry K.W."/>
            <person name="Condon B.J."/>
            <person name="Copeland A.C."/>
            <person name="Dhillon B."/>
            <person name="Glaser F."/>
            <person name="Hesse C.N."/>
            <person name="Kosti I."/>
            <person name="LaButti K."/>
            <person name="Lindquist E.A."/>
            <person name="Lucas S."/>
            <person name="Salamov A.A."/>
            <person name="Bradshaw R.E."/>
            <person name="Ciuffetti L."/>
            <person name="Hamelin R.C."/>
            <person name="Kema G.H.J."/>
            <person name="Lawrence C."/>
            <person name="Scott J.A."/>
            <person name="Spatafora J.W."/>
            <person name="Turgeon B.G."/>
            <person name="de Wit P.J.G.M."/>
            <person name="Zhong S."/>
            <person name="Goodwin S.B."/>
            <person name="Grigoriev I.V."/>
        </authorList>
    </citation>
    <scope>NUCLEOTIDE SEQUENCE [LARGE SCALE GENOMIC DNA]</scope>
    <source>
        <strain evidence="2 3">UAMH 10762</strain>
    </source>
</reference>
<feature type="transmembrane region" description="Helical" evidence="1">
    <location>
        <begin position="129"/>
        <end position="149"/>
    </location>
</feature>
<keyword evidence="1" id="KW-0472">Membrane</keyword>
<dbReference type="EMBL" id="KB445560">
    <property type="protein sequence ID" value="EMC93699.1"/>
    <property type="molecule type" value="Genomic_DNA"/>
</dbReference>
<evidence type="ECO:0000313" key="2">
    <source>
        <dbReference type="EMBL" id="EMC93699.1"/>
    </source>
</evidence>
<dbReference type="KEGG" id="bcom:BAUCODRAFT_37418"/>
<organism evidence="2 3">
    <name type="scientific">Baudoinia panamericana (strain UAMH 10762)</name>
    <name type="common">Angels' share fungus</name>
    <name type="synonym">Baudoinia compniacensis (strain UAMH 10762)</name>
    <dbReference type="NCBI Taxonomy" id="717646"/>
    <lineage>
        <taxon>Eukaryota</taxon>
        <taxon>Fungi</taxon>
        <taxon>Dikarya</taxon>
        <taxon>Ascomycota</taxon>
        <taxon>Pezizomycotina</taxon>
        <taxon>Dothideomycetes</taxon>
        <taxon>Dothideomycetidae</taxon>
        <taxon>Mycosphaerellales</taxon>
        <taxon>Teratosphaeriaceae</taxon>
        <taxon>Baudoinia</taxon>
    </lineage>
</organism>
<proteinExistence type="predicted"/>
<dbReference type="GeneID" id="19113236"/>
<keyword evidence="1" id="KW-0812">Transmembrane</keyword>
<evidence type="ECO:0000313" key="3">
    <source>
        <dbReference type="Proteomes" id="UP000011761"/>
    </source>
</evidence>
<dbReference type="Proteomes" id="UP000011761">
    <property type="component" value="Unassembled WGS sequence"/>
</dbReference>
<keyword evidence="1" id="KW-1133">Transmembrane helix</keyword>
<sequence length="197" mass="21685">MIADKADRLRVAYIVLRSIQIATLITVFSLSLAIVLAYNGTDLEGSANQINIPIMGVSVFGTLVASLGLVVQSRSYRAARLWHVITIYVVDILVAILLACGTGWTLYIAFAIGNWYWEGQWISGRFADAGIMLFATMLGISCVGVGAALQAEHMRSDTAMLNALRTDELRHARRNTSRPTEAKVVFKSTEEKKVEKY</sequence>
<protein>
    <submittedName>
        <fullName evidence="2">Uncharacterized protein</fullName>
    </submittedName>
</protein>
<feature type="transmembrane region" description="Helical" evidence="1">
    <location>
        <begin position="12"/>
        <end position="38"/>
    </location>
</feature>
<feature type="transmembrane region" description="Helical" evidence="1">
    <location>
        <begin position="50"/>
        <end position="71"/>
    </location>
</feature>
<evidence type="ECO:0000256" key="1">
    <source>
        <dbReference type="SAM" id="Phobius"/>
    </source>
</evidence>
<dbReference type="RefSeq" id="XP_007679301.1">
    <property type="nucleotide sequence ID" value="XM_007681111.1"/>
</dbReference>
<accession>M2N3V3</accession>
<name>M2N3V3_BAUPA</name>
<gene>
    <name evidence="2" type="ORF">BAUCODRAFT_37418</name>
</gene>
<keyword evidence="3" id="KW-1185">Reference proteome</keyword>
<dbReference type="AlphaFoldDB" id="M2N3V3"/>
<feature type="transmembrane region" description="Helical" evidence="1">
    <location>
        <begin position="92"/>
        <end position="117"/>
    </location>
</feature>